<organism evidence="8 9">
    <name type="scientific">Leifsonia shinshuensis</name>
    <dbReference type="NCBI Taxonomy" id="150026"/>
    <lineage>
        <taxon>Bacteria</taxon>
        <taxon>Bacillati</taxon>
        <taxon>Actinomycetota</taxon>
        <taxon>Actinomycetes</taxon>
        <taxon>Micrococcales</taxon>
        <taxon>Microbacteriaceae</taxon>
        <taxon>Leifsonia</taxon>
    </lineage>
</organism>
<accession>A0A853CVB2</accession>
<keyword evidence="4 6" id="KW-0472">Membrane</keyword>
<name>A0A853CVB2_9MICO</name>
<reference evidence="8 9" key="1">
    <citation type="submission" date="2020-07" db="EMBL/GenBank/DDBJ databases">
        <title>Sequencing the genomes of 1000 actinobacteria strains.</title>
        <authorList>
            <person name="Klenk H.-P."/>
        </authorList>
    </citation>
    <scope>NUCLEOTIDE SEQUENCE [LARGE SCALE GENOMIC DNA]</scope>
    <source>
        <strain evidence="8 9">DSM 15165</strain>
    </source>
</reference>
<evidence type="ECO:0000256" key="5">
    <source>
        <dbReference type="SAM" id="MobiDB-lite"/>
    </source>
</evidence>
<keyword evidence="2 6" id="KW-0812">Transmembrane</keyword>
<dbReference type="PANTHER" id="PTHR38480">
    <property type="entry name" value="SLR0254 PROTEIN"/>
    <property type="match status" value="1"/>
</dbReference>
<dbReference type="GO" id="GO:0016020">
    <property type="term" value="C:membrane"/>
    <property type="evidence" value="ECO:0007669"/>
    <property type="project" value="UniProtKB-SubCell"/>
</dbReference>
<evidence type="ECO:0000256" key="6">
    <source>
        <dbReference type="SAM" id="Phobius"/>
    </source>
</evidence>
<feature type="region of interest" description="Disordered" evidence="5">
    <location>
        <begin position="1"/>
        <end position="27"/>
    </location>
</feature>
<dbReference type="EMBL" id="JACCFL010000001">
    <property type="protein sequence ID" value="NYJ25036.1"/>
    <property type="molecule type" value="Genomic_DNA"/>
</dbReference>
<dbReference type="PANTHER" id="PTHR38480:SF1">
    <property type="entry name" value="SLR0254 PROTEIN"/>
    <property type="match status" value="1"/>
</dbReference>
<comment type="caution">
    <text evidence="8">The sequence shown here is derived from an EMBL/GenBank/DDBJ whole genome shotgun (WGS) entry which is preliminary data.</text>
</comment>
<comment type="subcellular location">
    <subcellularLocation>
        <location evidence="1">Membrane</location>
        <topology evidence="1">Multi-pass membrane protein</topology>
    </subcellularLocation>
</comment>
<evidence type="ECO:0000256" key="2">
    <source>
        <dbReference type="ARBA" id="ARBA00022692"/>
    </source>
</evidence>
<dbReference type="AlphaFoldDB" id="A0A853CVB2"/>
<gene>
    <name evidence="8" type="ORF">HNR13_003323</name>
</gene>
<protein>
    <submittedName>
        <fullName evidence="8">Putative RDD family membrane protein YckC</fullName>
    </submittedName>
</protein>
<evidence type="ECO:0000313" key="9">
    <source>
        <dbReference type="Proteomes" id="UP000578352"/>
    </source>
</evidence>
<dbReference type="InterPro" id="IPR010432">
    <property type="entry name" value="RDD"/>
</dbReference>
<evidence type="ECO:0000256" key="1">
    <source>
        <dbReference type="ARBA" id="ARBA00004141"/>
    </source>
</evidence>
<evidence type="ECO:0000256" key="4">
    <source>
        <dbReference type="ARBA" id="ARBA00023136"/>
    </source>
</evidence>
<evidence type="ECO:0000256" key="3">
    <source>
        <dbReference type="ARBA" id="ARBA00022989"/>
    </source>
</evidence>
<feature type="domain" description="RDD" evidence="7">
    <location>
        <begin position="47"/>
        <end position="173"/>
    </location>
</feature>
<feature type="transmembrane region" description="Helical" evidence="6">
    <location>
        <begin position="56"/>
        <end position="76"/>
    </location>
</feature>
<dbReference type="RefSeq" id="WP_179607573.1">
    <property type="nucleotide sequence ID" value="NZ_BAABEH010000001.1"/>
</dbReference>
<dbReference type="Pfam" id="PF06271">
    <property type="entry name" value="RDD"/>
    <property type="match status" value="1"/>
</dbReference>
<feature type="transmembrane region" description="Helical" evidence="6">
    <location>
        <begin position="83"/>
        <end position="104"/>
    </location>
</feature>
<dbReference type="Proteomes" id="UP000578352">
    <property type="component" value="Unassembled WGS sequence"/>
</dbReference>
<evidence type="ECO:0000313" key="8">
    <source>
        <dbReference type="EMBL" id="NYJ25036.1"/>
    </source>
</evidence>
<sequence length="296" mass="31382">MTASAPILPSGGLPNAGLSSPGPRGAAPGERELITGEAVTLDVKPASYILRAAGTMIDWLFSMLVMLGCVLLLVATGGGLDQALIRVLIVLILVFGTVILPTAMELLTRGRSLGRLAVGARIVRDDGGATGFRHAFIRALTGVLEIYLTFGGIAALTGLLNSRSKRLGDLLAGTYSQLERVPKPQPLALYLPPQLSAWAVNADVGRLPDRLSRRIAQFVRQAPQLTAAARIGLSTELAREAAPYVSPLPPVDAETFLVGVAVLRRRRDAAGLALEAERLQRLQPVLDALPHSFPDR</sequence>
<keyword evidence="3 6" id="KW-1133">Transmembrane helix</keyword>
<feature type="transmembrane region" description="Helical" evidence="6">
    <location>
        <begin position="135"/>
        <end position="160"/>
    </location>
</feature>
<proteinExistence type="predicted"/>
<evidence type="ECO:0000259" key="7">
    <source>
        <dbReference type="Pfam" id="PF06271"/>
    </source>
</evidence>